<dbReference type="Proteomes" id="UP000245639">
    <property type="component" value="Unassembled WGS sequence"/>
</dbReference>
<accession>A0A2U1F832</accession>
<organism evidence="1 2">
    <name type="scientific">Actinomycetospora cinnamomea</name>
    <dbReference type="NCBI Taxonomy" id="663609"/>
    <lineage>
        <taxon>Bacteria</taxon>
        <taxon>Bacillati</taxon>
        <taxon>Actinomycetota</taxon>
        <taxon>Actinomycetes</taxon>
        <taxon>Pseudonocardiales</taxon>
        <taxon>Pseudonocardiaceae</taxon>
        <taxon>Actinomycetospora</taxon>
    </lineage>
</organism>
<dbReference type="RefSeq" id="WP_133251938.1">
    <property type="nucleotide sequence ID" value="NZ_QEKW01000009.1"/>
</dbReference>
<reference evidence="1 2" key="1">
    <citation type="submission" date="2018-04" db="EMBL/GenBank/DDBJ databases">
        <title>Genomic Encyclopedia of Type Strains, Phase IV (KMG-IV): sequencing the most valuable type-strain genomes for metagenomic binning, comparative biology and taxonomic classification.</title>
        <authorList>
            <person name="Goeker M."/>
        </authorList>
    </citation>
    <scope>NUCLEOTIDE SEQUENCE [LARGE SCALE GENOMIC DNA]</scope>
    <source>
        <strain evidence="1 2">DSM 45771</strain>
    </source>
</reference>
<dbReference type="EMBL" id="QEKW01000009">
    <property type="protein sequence ID" value="PVZ08140.1"/>
    <property type="molecule type" value="Genomic_DNA"/>
</dbReference>
<evidence type="ECO:0000313" key="1">
    <source>
        <dbReference type="EMBL" id="PVZ08140.1"/>
    </source>
</evidence>
<dbReference type="AlphaFoldDB" id="A0A2U1F832"/>
<keyword evidence="2" id="KW-1185">Reference proteome</keyword>
<name>A0A2U1F832_9PSEU</name>
<proteinExistence type="predicted"/>
<evidence type="ECO:0000313" key="2">
    <source>
        <dbReference type="Proteomes" id="UP000245639"/>
    </source>
</evidence>
<sequence>MSRNVSLHLVTVLDRAATSPAAARAARERARTVRAEALVRRVRREPLRVDPATEAVLRAHLCRRPPHS</sequence>
<comment type="caution">
    <text evidence="1">The sequence shown here is derived from an EMBL/GenBank/DDBJ whole genome shotgun (WGS) entry which is preliminary data.</text>
</comment>
<protein>
    <submittedName>
        <fullName evidence="1">Uncharacterized protein</fullName>
    </submittedName>
</protein>
<gene>
    <name evidence="1" type="ORF">C8D89_10923</name>
</gene>